<dbReference type="Proteomes" id="UP000319432">
    <property type="component" value="Chromosome"/>
</dbReference>
<name>A0A518VC06_BRELA</name>
<keyword evidence="10" id="KW-1185">Reference proteome</keyword>
<dbReference type="InterPro" id="IPR004568">
    <property type="entry name" value="Ppantetheine-prot_Trfase_dom"/>
</dbReference>
<dbReference type="GO" id="GO:0019878">
    <property type="term" value="P:lysine biosynthetic process via aminoadipic acid"/>
    <property type="evidence" value="ECO:0007669"/>
    <property type="project" value="TreeGrafter"/>
</dbReference>
<keyword evidence="4" id="KW-0479">Metal-binding</keyword>
<dbReference type="GO" id="GO:0000287">
    <property type="term" value="F:magnesium ion binding"/>
    <property type="evidence" value="ECO:0007669"/>
    <property type="project" value="InterPro"/>
</dbReference>
<dbReference type="GO" id="GO:0017000">
    <property type="term" value="P:antibiotic biosynthetic process"/>
    <property type="evidence" value="ECO:0007669"/>
    <property type="project" value="UniProtKB-KW"/>
</dbReference>
<reference evidence="9 10" key="1">
    <citation type="submission" date="2018-11" db="EMBL/GenBank/DDBJ databases">
        <title>Phylogenetic determinants of toxin gene distribution in genomes of Brevibacillus laterosporus.</title>
        <authorList>
            <person name="Glare T.R."/>
            <person name="Durrant A."/>
            <person name="Berry C."/>
            <person name="Palma L."/>
            <person name="Ormskirk M."/>
            <person name="Cox M.O."/>
        </authorList>
    </citation>
    <scope>NUCLEOTIDE SEQUENCE [LARGE SCALE GENOMIC DNA]</scope>
    <source>
        <strain evidence="9 10">1821L</strain>
    </source>
</reference>
<dbReference type="GO" id="GO:0008897">
    <property type="term" value="F:holo-[acyl-carrier-protein] synthase activity"/>
    <property type="evidence" value="ECO:0007669"/>
    <property type="project" value="InterPro"/>
</dbReference>
<dbReference type="PANTHER" id="PTHR12215:SF10">
    <property type="entry name" value="L-AMINOADIPATE-SEMIALDEHYDE DEHYDROGENASE-PHOSPHOPANTETHEINYL TRANSFERASE"/>
    <property type="match status" value="1"/>
</dbReference>
<keyword evidence="5" id="KW-0460">Magnesium</keyword>
<evidence type="ECO:0000259" key="7">
    <source>
        <dbReference type="Pfam" id="PF01648"/>
    </source>
</evidence>
<dbReference type="OrthoDB" id="9808281at2"/>
<dbReference type="AlphaFoldDB" id="A0A518VC06"/>
<dbReference type="InterPro" id="IPR037143">
    <property type="entry name" value="4-PPantetheinyl_Trfase_dom_sf"/>
</dbReference>
<dbReference type="InterPro" id="IPR050559">
    <property type="entry name" value="P-Pant_transferase_sf"/>
</dbReference>
<comment type="cofactor">
    <cofactor evidence="1">
        <name>Mg(2+)</name>
        <dbReference type="ChEBI" id="CHEBI:18420"/>
    </cofactor>
</comment>
<evidence type="ECO:0000256" key="2">
    <source>
        <dbReference type="ARBA" id="ARBA00010990"/>
    </source>
</evidence>
<dbReference type="GO" id="GO:0005829">
    <property type="term" value="C:cytosol"/>
    <property type="evidence" value="ECO:0007669"/>
    <property type="project" value="TreeGrafter"/>
</dbReference>
<evidence type="ECO:0000313" key="10">
    <source>
        <dbReference type="Proteomes" id="UP000319432"/>
    </source>
</evidence>
<gene>
    <name evidence="9" type="ORF">EEL30_20815</name>
</gene>
<dbReference type="SUPFAM" id="SSF56214">
    <property type="entry name" value="4'-phosphopantetheinyl transferase"/>
    <property type="match status" value="2"/>
</dbReference>
<dbReference type="NCBIfam" id="TIGR00556">
    <property type="entry name" value="pantethn_trn"/>
    <property type="match status" value="1"/>
</dbReference>
<evidence type="ECO:0000313" key="9">
    <source>
        <dbReference type="EMBL" id="QDX94509.1"/>
    </source>
</evidence>
<protein>
    <submittedName>
        <fullName evidence="9">4'-phosphopantetheinyl transferase superfamily protein</fullName>
    </submittedName>
</protein>
<evidence type="ECO:0000259" key="8">
    <source>
        <dbReference type="Pfam" id="PF22624"/>
    </source>
</evidence>
<dbReference type="GO" id="GO:0006633">
    <property type="term" value="P:fatty acid biosynthetic process"/>
    <property type="evidence" value="ECO:0007669"/>
    <property type="project" value="InterPro"/>
</dbReference>
<dbReference type="EMBL" id="CP033464">
    <property type="protein sequence ID" value="QDX94509.1"/>
    <property type="molecule type" value="Genomic_DNA"/>
</dbReference>
<keyword evidence="3 9" id="KW-0808">Transferase</keyword>
<dbReference type="Pfam" id="PF22624">
    <property type="entry name" value="AASDHPPT_N"/>
    <property type="match status" value="1"/>
</dbReference>
<organism evidence="9 10">
    <name type="scientific">Brevibacillus laterosporus</name>
    <name type="common">Bacillus laterosporus</name>
    <dbReference type="NCBI Taxonomy" id="1465"/>
    <lineage>
        <taxon>Bacteria</taxon>
        <taxon>Bacillati</taxon>
        <taxon>Bacillota</taxon>
        <taxon>Bacilli</taxon>
        <taxon>Bacillales</taxon>
        <taxon>Paenibacillaceae</taxon>
        <taxon>Brevibacillus</taxon>
    </lineage>
</organism>
<dbReference type="InterPro" id="IPR008278">
    <property type="entry name" value="4-PPantetheinyl_Trfase_dom"/>
</dbReference>
<comment type="similarity">
    <text evidence="2">Belongs to the P-Pant transferase superfamily. Gsp/Sfp/HetI/AcpT family.</text>
</comment>
<keyword evidence="6" id="KW-0045">Antibiotic biosynthesis</keyword>
<dbReference type="InterPro" id="IPR055066">
    <property type="entry name" value="AASDHPPT_N"/>
</dbReference>
<evidence type="ECO:0000256" key="5">
    <source>
        <dbReference type="ARBA" id="ARBA00022842"/>
    </source>
</evidence>
<evidence type="ECO:0000256" key="4">
    <source>
        <dbReference type="ARBA" id="ARBA00022723"/>
    </source>
</evidence>
<accession>A0A518VC06</accession>
<dbReference type="PANTHER" id="PTHR12215">
    <property type="entry name" value="PHOSPHOPANTETHEINE TRANSFERASE"/>
    <property type="match status" value="1"/>
</dbReference>
<evidence type="ECO:0000256" key="6">
    <source>
        <dbReference type="ARBA" id="ARBA00023194"/>
    </source>
</evidence>
<dbReference type="Pfam" id="PF01648">
    <property type="entry name" value="ACPS"/>
    <property type="match status" value="1"/>
</dbReference>
<dbReference type="Gene3D" id="3.90.470.20">
    <property type="entry name" value="4'-phosphopantetheinyl transferase domain"/>
    <property type="match status" value="2"/>
</dbReference>
<feature type="domain" description="4'-phosphopantetheinyl transferase" evidence="7">
    <location>
        <begin position="103"/>
        <end position="205"/>
    </location>
</feature>
<proteinExistence type="inferred from homology"/>
<feature type="domain" description="4'-phosphopantetheinyl transferase N-terminal" evidence="8">
    <location>
        <begin position="15"/>
        <end position="99"/>
    </location>
</feature>
<evidence type="ECO:0000256" key="3">
    <source>
        <dbReference type="ARBA" id="ARBA00022679"/>
    </source>
</evidence>
<evidence type="ECO:0000256" key="1">
    <source>
        <dbReference type="ARBA" id="ARBA00001946"/>
    </source>
</evidence>
<sequence length="234" mass="27191">MKVYAIKVLDTYAEELFQELLSLLPFDRQEKVNRYLKNEDKWRSLLGEVLVRMKLAQRMQLLPEEIRFETNAYGKPFVTGEGACEFNVSHSASWVAIAVSAVPIGIDVQQMKPINLQIADRFFSEQERQELFQLPEADQLECFFSYWAYKESYIKAVGKGLSLPLDSFTIQHESLDSAFVYADGRPTGYQCRAYHVDEMYKVAVCTKEDQFCEQVTIVEMEELAKELLHKWVEK</sequence>